<organism evidence="6 7">
    <name type="scientific">Actinoallomurus vinaceus</name>
    <dbReference type="NCBI Taxonomy" id="1080074"/>
    <lineage>
        <taxon>Bacteria</taxon>
        <taxon>Bacillati</taxon>
        <taxon>Actinomycetota</taxon>
        <taxon>Actinomycetes</taxon>
        <taxon>Streptosporangiales</taxon>
        <taxon>Thermomonosporaceae</taxon>
        <taxon>Actinoallomurus</taxon>
    </lineage>
</organism>
<evidence type="ECO:0000256" key="1">
    <source>
        <dbReference type="ARBA" id="ARBA00006432"/>
    </source>
</evidence>
<dbReference type="PROSITE" id="PS00455">
    <property type="entry name" value="AMP_BINDING"/>
    <property type="match status" value="1"/>
</dbReference>
<dbReference type="Pfam" id="PF00501">
    <property type="entry name" value="AMP-binding"/>
    <property type="match status" value="1"/>
</dbReference>
<evidence type="ECO:0000313" key="6">
    <source>
        <dbReference type="EMBL" id="GAA4623713.1"/>
    </source>
</evidence>
<dbReference type="Proteomes" id="UP001501442">
    <property type="component" value="Unassembled WGS sequence"/>
</dbReference>
<keyword evidence="7" id="KW-1185">Reference proteome</keyword>
<evidence type="ECO:0000256" key="2">
    <source>
        <dbReference type="ARBA" id="ARBA00022598"/>
    </source>
</evidence>
<dbReference type="PANTHER" id="PTHR43201:SF5">
    <property type="entry name" value="MEDIUM-CHAIN ACYL-COA LIGASE ACSF2, MITOCHONDRIAL"/>
    <property type="match status" value="1"/>
</dbReference>
<evidence type="ECO:0000259" key="5">
    <source>
        <dbReference type="Pfam" id="PF13193"/>
    </source>
</evidence>
<dbReference type="Gene3D" id="3.30.300.30">
    <property type="match status" value="1"/>
</dbReference>
<feature type="domain" description="AMP-dependent synthetase/ligase" evidence="4">
    <location>
        <begin position="27"/>
        <end position="348"/>
    </location>
</feature>
<feature type="domain" description="AMP-binding enzyme C-terminal" evidence="5">
    <location>
        <begin position="404"/>
        <end position="471"/>
    </location>
</feature>
<feature type="region of interest" description="Disordered" evidence="3">
    <location>
        <begin position="124"/>
        <end position="145"/>
    </location>
</feature>
<comment type="similarity">
    <text evidence="1">Belongs to the ATP-dependent AMP-binding enzyme family.</text>
</comment>
<reference evidence="7" key="1">
    <citation type="journal article" date="2019" name="Int. J. Syst. Evol. Microbiol.">
        <title>The Global Catalogue of Microorganisms (GCM) 10K type strain sequencing project: providing services to taxonomists for standard genome sequencing and annotation.</title>
        <authorList>
            <consortium name="The Broad Institute Genomics Platform"/>
            <consortium name="The Broad Institute Genome Sequencing Center for Infectious Disease"/>
            <person name="Wu L."/>
            <person name="Ma J."/>
        </authorList>
    </citation>
    <scope>NUCLEOTIDE SEQUENCE [LARGE SCALE GENOMIC DNA]</scope>
    <source>
        <strain evidence="7">JCM 17939</strain>
    </source>
</reference>
<evidence type="ECO:0000313" key="7">
    <source>
        <dbReference type="Proteomes" id="UP001501442"/>
    </source>
</evidence>
<dbReference type="PANTHER" id="PTHR43201">
    <property type="entry name" value="ACYL-COA SYNTHETASE"/>
    <property type="match status" value="1"/>
</dbReference>
<dbReference type="InterPro" id="IPR042099">
    <property type="entry name" value="ANL_N_sf"/>
</dbReference>
<proteinExistence type="inferred from homology"/>
<dbReference type="InterPro" id="IPR025110">
    <property type="entry name" value="AMP-bd_C"/>
</dbReference>
<dbReference type="InterPro" id="IPR020845">
    <property type="entry name" value="AMP-binding_CS"/>
</dbReference>
<name>A0ABP8U9F0_9ACTN</name>
<dbReference type="SUPFAM" id="SSF56801">
    <property type="entry name" value="Acetyl-CoA synthetase-like"/>
    <property type="match status" value="1"/>
</dbReference>
<dbReference type="InterPro" id="IPR045851">
    <property type="entry name" value="AMP-bd_C_sf"/>
</dbReference>
<dbReference type="EMBL" id="BAABHK010000002">
    <property type="protein sequence ID" value="GAA4623713.1"/>
    <property type="molecule type" value="Genomic_DNA"/>
</dbReference>
<evidence type="ECO:0000256" key="3">
    <source>
        <dbReference type="SAM" id="MobiDB-lite"/>
    </source>
</evidence>
<protein>
    <submittedName>
        <fullName evidence="6">AMP-binding protein</fullName>
    </submittedName>
</protein>
<dbReference type="Gene3D" id="3.40.50.12780">
    <property type="entry name" value="N-terminal domain of ligase-like"/>
    <property type="match status" value="1"/>
</dbReference>
<accession>A0ABP8U9F0</accession>
<gene>
    <name evidence="6" type="ORF">GCM10023196_020990</name>
</gene>
<evidence type="ECO:0000259" key="4">
    <source>
        <dbReference type="Pfam" id="PF00501"/>
    </source>
</evidence>
<comment type="caution">
    <text evidence="6">The sequence shown here is derived from an EMBL/GenBank/DDBJ whole genome shotgun (WGS) entry which is preliminary data.</text>
</comment>
<dbReference type="Pfam" id="PF13193">
    <property type="entry name" value="AMP-binding_C"/>
    <property type="match status" value="1"/>
</dbReference>
<keyword evidence="2" id="KW-0436">Ligase</keyword>
<sequence length="498" mass="53589">MVIAGAAEEEKTMSAVPGTPLGVALTRLAAEDPARPALTCGTTTLSRRELDERANRFAWELRDHGVRVGDRVAIVLPNGVDFVVALLGTWKTGGTPVPVSDRMPAAERGPVLELAQPRVVVAESGPDTLPPSAGADQPESAPPGVIPEPWKILTSGGSTGRPKLIAAVEPGVAERAGLFGLAVQMPEGGTALVTAPLTHNGPFMSLTAALLFGKHVVLMERFDAAEALRLTERHRVDWMYAVPTMMHRIWRLPEAERTAADLSSLRVVFHLGAPIAQWLKQAWIDWLGPERIWELYAGTEAQAVTRINGTEWLAHRGSVGRPLTGDIQVRDESGRPLGPGQVGQVWMRPDAGPTYTYIGATARSDGRWECLGDLGYTDADGYLYLTDRDTDMILVGGSNVYPAEIEGVLEEHPAVRSAAVIGLPDDDLGSVPHAIVHADGDVDEAALLAHLRDRLAPYKVPRTFEFVTESLRDDAGKIRRSALRATRLPAESCTTAGR</sequence>
<dbReference type="InterPro" id="IPR000873">
    <property type="entry name" value="AMP-dep_synth/lig_dom"/>
</dbReference>